<name>A0ABN4XHC2_9RHOB</name>
<evidence type="ECO:0008006" key="4">
    <source>
        <dbReference type="Google" id="ProtNLM"/>
    </source>
</evidence>
<feature type="transmembrane region" description="Helical" evidence="1">
    <location>
        <begin position="44"/>
        <end position="64"/>
    </location>
</feature>
<feature type="transmembrane region" description="Helical" evidence="1">
    <location>
        <begin position="71"/>
        <end position="92"/>
    </location>
</feature>
<feature type="transmembrane region" description="Helical" evidence="1">
    <location>
        <begin position="104"/>
        <end position="125"/>
    </location>
</feature>
<gene>
    <name evidence="2" type="ORF">BMG03_15060</name>
</gene>
<keyword evidence="1" id="KW-0472">Membrane</keyword>
<proteinExistence type="predicted"/>
<accession>A0ABN4XHC2</accession>
<dbReference type="Proteomes" id="UP000185622">
    <property type="component" value="Chromosome"/>
</dbReference>
<evidence type="ECO:0000256" key="1">
    <source>
        <dbReference type="SAM" id="Phobius"/>
    </source>
</evidence>
<keyword evidence="3" id="KW-1185">Reference proteome</keyword>
<dbReference type="EMBL" id="CP019437">
    <property type="protein sequence ID" value="AQS48961.1"/>
    <property type="molecule type" value="Genomic_DNA"/>
</dbReference>
<protein>
    <recommendedName>
        <fullName evidence="4">MAPEG family protein</fullName>
    </recommendedName>
</protein>
<evidence type="ECO:0000313" key="2">
    <source>
        <dbReference type="EMBL" id="AQS48961.1"/>
    </source>
</evidence>
<sequence length="130" mass="14199">MAGPDHDELEAIFEERAKFFTPKWFGDLFAGRLAPGDTFWAGNYGPALVVVPLIVILALFTALISPGHLGGFFGSFAVAAGIYRIAVLVGLIRSVWRAEAGPTFWRWAGVLWTMFEAVALIWLGLDLFGP</sequence>
<keyword evidence="1" id="KW-1133">Transmembrane helix</keyword>
<dbReference type="RefSeq" id="WP_075776950.1">
    <property type="nucleotide sequence ID" value="NZ_CP019437.1"/>
</dbReference>
<evidence type="ECO:0000313" key="3">
    <source>
        <dbReference type="Proteomes" id="UP000185622"/>
    </source>
</evidence>
<reference evidence="2 3" key="1">
    <citation type="submission" date="2017-01" db="EMBL/GenBank/DDBJ databases">
        <title>The complete genome sequence of a sulfur-oxidizing marine bacterium Thioclava sp. 25B10_4T.</title>
        <authorList>
            <person name="Liu Y."/>
            <person name="Lai Q."/>
            <person name="Shao Z."/>
        </authorList>
    </citation>
    <scope>NUCLEOTIDE SEQUENCE [LARGE SCALE GENOMIC DNA]</scope>
    <source>
        <strain evidence="2 3">25B10_4</strain>
    </source>
</reference>
<organism evidence="2 3">
    <name type="scientific">Thioclava nitratireducens</name>
    <dbReference type="NCBI Taxonomy" id="1915078"/>
    <lineage>
        <taxon>Bacteria</taxon>
        <taxon>Pseudomonadati</taxon>
        <taxon>Pseudomonadota</taxon>
        <taxon>Alphaproteobacteria</taxon>
        <taxon>Rhodobacterales</taxon>
        <taxon>Paracoccaceae</taxon>
        <taxon>Thioclava</taxon>
    </lineage>
</organism>
<keyword evidence="1" id="KW-0812">Transmembrane</keyword>